<sequence>MVEIPVGIKLRPIVIEQRDTTYTNMSWWSTNPTMATHGIMIFGDMWKEESTPWEQPRRTESLLEDAKRVMEEVHEGVCGPHMNGIMLAKKILRQGYFWSTMETECVEYVRRCRKCQIHANLAQKESVKTKANLTPELRHDLIPSPGGYVGSLTPRPGHNLSK</sequence>
<gene>
    <name evidence="1" type="ORF">RHMOL_Rhmol02G0191600</name>
</gene>
<dbReference type="EMBL" id="CM046389">
    <property type="protein sequence ID" value="KAI8568355.1"/>
    <property type="molecule type" value="Genomic_DNA"/>
</dbReference>
<evidence type="ECO:0000313" key="1">
    <source>
        <dbReference type="EMBL" id="KAI8568355.1"/>
    </source>
</evidence>
<protein>
    <submittedName>
        <fullName evidence="1">Uncharacterized protein</fullName>
    </submittedName>
</protein>
<keyword evidence="2" id="KW-1185">Reference proteome</keyword>
<evidence type="ECO:0000313" key="2">
    <source>
        <dbReference type="Proteomes" id="UP001062846"/>
    </source>
</evidence>
<accession>A0ACC0PRM8</accession>
<dbReference type="Proteomes" id="UP001062846">
    <property type="component" value="Chromosome 2"/>
</dbReference>
<organism evidence="1 2">
    <name type="scientific">Rhododendron molle</name>
    <name type="common">Chinese azalea</name>
    <name type="synonym">Azalea mollis</name>
    <dbReference type="NCBI Taxonomy" id="49168"/>
    <lineage>
        <taxon>Eukaryota</taxon>
        <taxon>Viridiplantae</taxon>
        <taxon>Streptophyta</taxon>
        <taxon>Embryophyta</taxon>
        <taxon>Tracheophyta</taxon>
        <taxon>Spermatophyta</taxon>
        <taxon>Magnoliopsida</taxon>
        <taxon>eudicotyledons</taxon>
        <taxon>Gunneridae</taxon>
        <taxon>Pentapetalae</taxon>
        <taxon>asterids</taxon>
        <taxon>Ericales</taxon>
        <taxon>Ericaceae</taxon>
        <taxon>Ericoideae</taxon>
        <taxon>Rhodoreae</taxon>
        <taxon>Rhododendron</taxon>
    </lineage>
</organism>
<proteinExistence type="predicted"/>
<name>A0ACC0PRM8_RHOML</name>
<reference evidence="1" key="1">
    <citation type="submission" date="2022-02" db="EMBL/GenBank/DDBJ databases">
        <title>Plant Genome Project.</title>
        <authorList>
            <person name="Zhang R.-G."/>
        </authorList>
    </citation>
    <scope>NUCLEOTIDE SEQUENCE</scope>
    <source>
        <strain evidence="1">AT1</strain>
    </source>
</reference>
<comment type="caution">
    <text evidence="1">The sequence shown here is derived from an EMBL/GenBank/DDBJ whole genome shotgun (WGS) entry which is preliminary data.</text>
</comment>